<organism evidence="2 3">
    <name type="scientific">Streptomyces taklimakanensis</name>
    <dbReference type="NCBI Taxonomy" id="2569853"/>
    <lineage>
        <taxon>Bacteria</taxon>
        <taxon>Bacillati</taxon>
        <taxon>Actinomycetota</taxon>
        <taxon>Actinomycetes</taxon>
        <taxon>Kitasatosporales</taxon>
        <taxon>Streptomycetaceae</taxon>
        <taxon>Streptomyces</taxon>
    </lineage>
</organism>
<sequence>MAQVWDHHGLKPVARTERLVDEVTQAEIDARFFAIVTDPIGTPTELVDEYGHIAWHTRTTLWGTTTWNRDATPDHLGPMHERPWTRPGISRTKPSPGPNRRGYGSPETGHASPVRQGAGPGNPQKLRRGASVPGEAWDLVLRGGEDIVVTK</sequence>
<dbReference type="Proteomes" id="UP000473014">
    <property type="component" value="Unassembled WGS sequence"/>
</dbReference>
<gene>
    <name evidence="2" type="ORF">F0L17_20720</name>
</gene>
<comment type="caution">
    <text evidence="2">The sequence shown here is derived from an EMBL/GenBank/DDBJ whole genome shotgun (WGS) entry which is preliminary data.</text>
</comment>
<dbReference type="EMBL" id="WIXO01000001">
    <property type="protein sequence ID" value="MTE21491.1"/>
    <property type="molecule type" value="Genomic_DNA"/>
</dbReference>
<dbReference type="AlphaFoldDB" id="A0A6G2BGS9"/>
<feature type="region of interest" description="Disordered" evidence="1">
    <location>
        <begin position="72"/>
        <end position="135"/>
    </location>
</feature>
<proteinExistence type="predicted"/>
<dbReference type="OrthoDB" id="4981820at2"/>
<name>A0A6G2BGS9_9ACTN</name>
<accession>A0A6G2BGS9</accession>
<feature type="compositionally biased region" description="Basic and acidic residues" evidence="1">
    <location>
        <begin position="72"/>
        <end position="84"/>
    </location>
</feature>
<protein>
    <submittedName>
        <fullName evidence="2">Uncharacterized protein</fullName>
    </submittedName>
</protein>
<reference evidence="2 3" key="1">
    <citation type="submission" date="2019-11" db="EMBL/GenBank/DDBJ databases">
        <authorList>
            <person name="Yuan L."/>
        </authorList>
    </citation>
    <scope>NUCLEOTIDE SEQUENCE [LARGE SCALE GENOMIC DNA]</scope>
    <source>
        <strain evidence="2 3">TRM43335</strain>
    </source>
</reference>
<evidence type="ECO:0000313" key="3">
    <source>
        <dbReference type="Proteomes" id="UP000473014"/>
    </source>
</evidence>
<keyword evidence="3" id="KW-1185">Reference proteome</keyword>
<evidence type="ECO:0000313" key="2">
    <source>
        <dbReference type="EMBL" id="MTE21491.1"/>
    </source>
</evidence>
<evidence type="ECO:0000256" key="1">
    <source>
        <dbReference type="SAM" id="MobiDB-lite"/>
    </source>
</evidence>